<sequence length="229" mass="24746">MMEKAASLRGRVQRAGGAGRKGCASGFSSRGQVVARGRTATDLARRGGAGSAAAAARRASATSVAKRGGALRCLAAKDETANVTVLTKAEIPAFIPRDDFIQQLYQWAEISIGQRGRTAFGYAMVIEKLFEDDELRGFTCKVGDETTIEVGMDSEITEKYEFIARGPDGFPVPKGKVEEIKGKYLEVRKVDNNQVSENGKQAIRELIGQVMKAFDSYYAFGSVFSHDST</sequence>
<evidence type="ECO:0000313" key="2">
    <source>
        <dbReference type="Proteomes" id="UP001472866"/>
    </source>
</evidence>
<protein>
    <submittedName>
        <fullName evidence="1">Uncharacterized protein</fullName>
    </submittedName>
</protein>
<dbReference type="Proteomes" id="UP001472866">
    <property type="component" value="Chromosome 03"/>
</dbReference>
<evidence type="ECO:0000313" key="1">
    <source>
        <dbReference type="EMBL" id="WZN60704.1"/>
    </source>
</evidence>
<name>A0AAX4P397_9CHLO</name>
<accession>A0AAX4P397</accession>
<proteinExistence type="predicted"/>
<organism evidence="1 2">
    <name type="scientific">Chloropicon roscoffensis</name>
    <dbReference type="NCBI Taxonomy" id="1461544"/>
    <lineage>
        <taxon>Eukaryota</taxon>
        <taxon>Viridiplantae</taxon>
        <taxon>Chlorophyta</taxon>
        <taxon>Chloropicophyceae</taxon>
        <taxon>Chloropicales</taxon>
        <taxon>Chloropicaceae</taxon>
        <taxon>Chloropicon</taxon>
    </lineage>
</organism>
<reference evidence="1 2" key="1">
    <citation type="submission" date="2024-03" db="EMBL/GenBank/DDBJ databases">
        <title>Complete genome sequence of the green alga Chloropicon roscoffensis RCC1871.</title>
        <authorList>
            <person name="Lemieux C."/>
            <person name="Pombert J.-F."/>
            <person name="Otis C."/>
            <person name="Turmel M."/>
        </authorList>
    </citation>
    <scope>NUCLEOTIDE SEQUENCE [LARGE SCALE GENOMIC DNA]</scope>
    <source>
        <strain evidence="1 2">RCC1871</strain>
    </source>
</reference>
<gene>
    <name evidence="1" type="ORF">HKI87_03g22380</name>
</gene>
<keyword evidence="2" id="KW-1185">Reference proteome</keyword>
<dbReference type="AlphaFoldDB" id="A0AAX4P397"/>
<dbReference type="EMBL" id="CP151503">
    <property type="protein sequence ID" value="WZN60704.1"/>
    <property type="molecule type" value="Genomic_DNA"/>
</dbReference>